<evidence type="ECO:0000256" key="2">
    <source>
        <dbReference type="ARBA" id="ARBA00023295"/>
    </source>
</evidence>
<evidence type="ECO:0000256" key="1">
    <source>
        <dbReference type="ARBA" id="ARBA00022801"/>
    </source>
</evidence>
<dbReference type="Proteomes" id="UP000595703">
    <property type="component" value="Chromosome"/>
</dbReference>
<feature type="active site" description="Proton donor" evidence="3">
    <location>
        <position position="209"/>
    </location>
</feature>
<dbReference type="AlphaFoldDB" id="A0A7U3UPE6"/>
<feature type="active site" description="Nucleophile" evidence="3">
    <location>
        <position position="335"/>
    </location>
</feature>
<evidence type="ECO:0000313" key="6">
    <source>
        <dbReference type="EMBL" id="BBA96265.1"/>
    </source>
</evidence>
<dbReference type="InterPro" id="IPR017853">
    <property type="entry name" value="GH"/>
</dbReference>
<feature type="region of interest" description="Disordered" evidence="4">
    <location>
        <begin position="1"/>
        <end position="25"/>
    </location>
</feature>
<organism evidence="6 7">
    <name type="scientific">Actinacidiphila reveromycinica</name>
    <dbReference type="NCBI Taxonomy" id="659352"/>
    <lineage>
        <taxon>Bacteria</taxon>
        <taxon>Bacillati</taxon>
        <taxon>Actinomycetota</taxon>
        <taxon>Actinomycetes</taxon>
        <taxon>Kitasatosporales</taxon>
        <taxon>Streptomycetaceae</taxon>
        <taxon>Actinacidiphila</taxon>
    </lineage>
</organism>
<keyword evidence="7" id="KW-1185">Reference proteome</keyword>
<evidence type="ECO:0000313" key="7">
    <source>
        <dbReference type="Proteomes" id="UP000595703"/>
    </source>
</evidence>
<evidence type="ECO:0000256" key="3">
    <source>
        <dbReference type="PROSITE-ProRule" id="PRU01100"/>
    </source>
</evidence>
<reference evidence="6 7" key="3">
    <citation type="journal article" date="2011" name="Nat. Chem. Biol.">
        <title>Reveromycin A biosynthesis uses RevG and RevJ for stereospecific spiroacetal formation.</title>
        <authorList>
            <person name="Takahashi S."/>
            <person name="Toyoda A."/>
            <person name="Sekiyama Y."/>
            <person name="Takagi H."/>
            <person name="Nogawa T."/>
            <person name="Uramoto M."/>
            <person name="Suzuki R."/>
            <person name="Koshino H."/>
            <person name="Kumano T."/>
            <person name="Panthee S."/>
            <person name="Dairi T."/>
            <person name="Ishikawa J."/>
            <person name="Ikeda H."/>
            <person name="Sakaki Y."/>
            <person name="Osada H."/>
        </authorList>
    </citation>
    <scope>NUCLEOTIDE SEQUENCE [LARGE SCALE GENOMIC DNA]</scope>
    <source>
        <strain evidence="6 7">SN-593</strain>
    </source>
</reference>
<reference evidence="6 7" key="1">
    <citation type="journal article" date="2010" name="J. Bacteriol.">
        <title>Biochemical characterization of a novel indole prenyltransferase from Streptomyces sp. SN-593.</title>
        <authorList>
            <person name="Takahashi S."/>
            <person name="Takagi H."/>
            <person name="Toyoda A."/>
            <person name="Uramoto M."/>
            <person name="Nogawa T."/>
            <person name="Ueki M."/>
            <person name="Sakaki Y."/>
            <person name="Osada H."/>
        </authorList>
    </citation>
    <scope>NUCLEOTIDE SEQUENCE [LARGE SCALE GENOMIC DNA]</scope>
    <source>
        <strain evidence="6 7">SN-593</strain>
    </source>
</reference>
<dbReference type="Gene3D" id="3.20.20.80">
    <property type="entry name" value="Glycosidases"/>
    <property type="match status" value="1"/>
</dbReference>
<reference evidence="6 7" key="2">
    <citation type="journal article" date="2011" name="J. Antibiot.">
        <title>Furaquinocins I and J: novel polyketide isoprenoid hybrid compounds from Streptomyces reveromyceticus SN-593.</title>
        <authorList>
            <person name="Panthee S."/>
            <person name="Takahashi S."/>
            <person name="Takagi H."/>
            <person name="Nogawa T."/>
            <person name="Oowada E."/>
            <person name="Uramoto M."/>
            <person name="Osada H."/>
        </authorList>
    </citation>
    <scope>NUCLEOTIDE SEQUENCE [LARGE SCALE GENOMIC DNA]</scope>
    <source>
        <strain evidence="6 7">SN-593</strain>
    </source>
</reference>
<dbReference type="InterPro" id="IPR006311">
    <property type="entry name" value="TAT_signal"/>
</dbReference>
<reference evidence="6 7" key="4">
    <citation type="journal article" date="2020" name="Sci. Rep.">
        <title>beta-carboline chemical signals induce reveromycin production through a LuxR family regulator in Streptomyces sp. SN-593.</title>
        <authorList>
            <person name="Panthee S."/>
            <person name="Kito N."/>
            <person name="Hayashi T."/>
            <person name="Shimizu T."/>
            <person name="Ishikawa J."/>
            <person name="Hamamoto H."/>
            <person name="Osada H."/>
            <person name="Takahashi S."/>
        </authorList>
    </citation>
    <scope>NUCLEOTIDE SEQUENCE [LARGE SCALE GENOMIC DNA]</scope>
    <source>
        <strain evidence="6 7">SN-593</strain>
    </source>
</reference>
<dbReference type="RefSeq" id="WP_202232724.1">
    <property type="nucleotide sequence ID" value="NZ_AP018365.1"/>
</dbReference>
<dbReference type="EMBL" id="AP018365">
    <property type="protein sequence ID" value="BBA96265.1"/>
    <property type="molecule type" value="Genomic_DNA"/>
</dbReference>
<dbReference type="GO" id="GO:0004553">
    <property type="term" value="F:hydrolase activity, hydrolyzing O-glycosyl compounds"/>
    <property type="evidence" value="ECO:0007669"/>
    <property type="project" value="InterPro"/>
</dbReference>
<keyword evidence="1 3" id="KW-0378">Hydrolase</keyword>
<dbReference type="SUPFAM" id="SSF51445">
    <property type="entry name" value="(Trans)glycosidases"/>
    <property type="match status" value="1"/>
</dbReference>
<keyword evidence="2 3" id="KW-0326">Glycosidase</keyword>
<comment type="similarity">
    <text evidence="3">Belongs to the glycosyl hydrolase 26 family.</text>
</comment>
<protein>
    <submittedName>
        <fullName evidence="6">Putative secreted protein</fullName>
    </submittedName>
</protein>
<dbReference type="InterPro" id="IPR022790">
    <property type="entry name" value="GH26_dom"/>
</dbReference>
<accession>A0A7U3UPE6</accession>
<proteinExistence type="inferred from homology"/>
<dbReference type="PROSITE" id="PS51764">
    <property type="entry name" value="GH26"/>
    <property type="match status" value="1"/>
</dbReference>
<name>A0A7U3UPE6_9ACTN</name>
<gene>
    <name evidence="6" type="ORF">RVR_1483</name>
</gene>
<dbReference type="KEGG" id="arev:RVR_1483"/>
<sequence length="414" mass="43385">MNDRTSSTPTPDPADPLRPADSPRRPISRRAALGLAAGAGLAATGALASPAAAATRAAARTAAPRTSAAAAAQAVTPARTGVPHLGAYRWGSPTGPANVTAFSQWVGDPAVWGLDFLATDTWDNIADPSWQLPAWNTWVSAQAGRNLVLSVPMLAGAWDLSGPVKGTAAGVPVSLAAGAAGDYDGYFQSLARTLVANGLGSAWLRVGWEFNGGWYAWRASSDTAHWPIFFQAIVGSMRGVAGADFRFIWNPALGYQQEPADQLYPGDSYVDFVGVDAYDQSWAANTYPWPAGSTAAQIAAAQQTAWDTDIYGGDHGLAYWKTFASDHGKYLVVPEWGVCDRTDTHGGMDNPGFVQNMYDFMVGANVPYASYFDVNASDGAHQLSPGADGSGNPVTTEFPQSAAKFLTLFGGPSA</sequence>
<evidence type="ECO:0000256" key="4">
    <source>
        <dbReference type="SAM" id="MobiDB-lite"/>
    </source>
</evidence>
<evidence type="ECO:0000259" key="5">
    <source>
        <dbReference type="PROSITE" id="PS51764"/>
    </source>
</evidence>
<dbReference type="Pfam" id="PF02156">
    <property type="entry name" value="Glyco_hydro_26"/>
    <property type="match status" value="1"/>
</dbReference>
<feature type="domain" description="GH26" evidence="5">
    <location>
        <begin position="59"/>
        <end position="411"/>
    </location>
</feature>
<dbReference type="PROSITE" id="PS51318">
    <property type="entry name" value="TAT"/>
    <property type="match status" value="1"/>
</dbReference>